<keyword evidence="3 9" id="KW-0489">Methyltransferase</keyword>
<feature type="domain" description="DNA methylase adenine-specific" evidence="8">
    <location>
        <begin position="101"/>
        <end position="202"/>
    </location>
</feature>
<sequence>MNFEQEFVALFARIAPHYRRSELFYDFITLFALEFYLILYKDKSDKALDEKYRYAVKRYTEEERRQLSKLFVLVVEALEQKSYDFLGTVFMNLDLGDQYRAQFFTPTPVARTMAEIVLNQCDRLIKQRGFITLQEPTCGSGVMVIESYNFLARQGFNPQQNMWVQARDIDFTAAMMCYIQMVLLNIPGEVIIGDALMDDVHYHLYTPAHLMGNWSNRLTVLDSEPVIENVETETVQELPFEIDLETETVFY</sequence>
<dbReference type="GO" id="GO:0032259">
    <property type="term" value="P:methylation"/>
    <property type="evidence" value="ECO:0007669"/>
    <property type="project" value="UniProtKB-KW"/>
</dbReference>
<comment type="similarity">
    <text evidence="1">Belongs to the N(4)/N(6)-methyltransferase family.</text>
</comment>
<dbReference type="AlphaFoldDB" id="A0A369YE00"/>
<keyword evidence="6" id="KW-0680">Restriction system</keyword>
<name>A0A369YE00_9PAST</name>
<evidence type="ECO:0000313" key="9">
    <source>
        <dbReference type="EMBL" id="RDE70906.1"/>
    </source>
</evidence>
<reference evidence="9 10" key="1">
    <citation type="submission" date="2018-05" db="EMBL/GenBank/DDBJ databases">
        <title>Draft Genome Sequences for a Diverse set of 7 Haemophilus Species.</title>
        <authorList>
            <person name="Nichols M."/>
            <person name="Topaz N."/>
            <person name="Wang X."/>
            <person name="Wang X."/>
            <person name="Boxrud D."/>
        </authorList>
    </citation>
    <scope>NUCLEOTIDE SEQUENCE [LARGE SCALE GENOMIC DNA]</scope>
    <source>
        <strain evidence="9 10">C2002001239</strain>
    </source>
</reference>
<dbReference type="PRINTS" id="PR00507">
    <property type="entry name" value="N12N6MTFRASE"/>
</dbReference>
<protein>
    <recommendedName>
        <fullName evidence="2">site-specific DNA-methyltransferase (adenine-specific)</fullName>
        <ecNumber evidence="2">2.1.1.72</ecNumber>
    </recommendedName>
</protein>
<dbReference type="PANTHER" id="PTHR42933">
    <property type="entry name" value="SLR6095 PROTEIN"/>
    <property type="match status" value="1"/>
</dbReference>
<dbReference type="GO" id="GO:0009007">
    <property type="term" value="F:site-specific DNA-methyltransferase (adenine-specific) activity"/>
    <property type="evidence" value="ECO:0007669"/>
    <property type="project" value="UniProtKB-EC"/>
</dbReference>
<accession>A0A369YE00</accession>
<evidence type="ECO:0000259" key="8">
    <source>
        <dbReference type="Pfam" id="PF02384"/>
    </source>
</evidence>
<dbReference type="PANTHER" id="PTHR42933:SF3">
    <property type="entry name" value="TYPE I RESTRICTION ENZYME MJAVIII METHYLASE SUBUNIT"/>
    <property type="match status" value="1"/>
</dbReference>
<evidence type="ECO:0000256" key="5">
    <source>
        <dbReference type="ARBA" id="ARBA00022691"/>
    </source>
</evidence>
<dbReference type="Gene3D" id="3.40.50.150">
    <property type="entry name" value="Vaccinia Virus protein VP39"/>
    <property type="match status" value="1"/>
</dbReference>
<dbReference type="InterPro" id="IPR051537">
    <property type="entry name" value="DNA_Adenine_Mtase"/>
</dbReference>
<organism evidence="9 10">
    <name type="scientific">Haemophilus sputorum</name>
    <dbReference type="NCBI Taxonomy" id="1078480"/>
    <lineage>
        <taxon>Bacteria</taxon>
        <taxon>Pseudomonadati</taxon>
        <taxon>Pseudomonadota</taxon>
        <taxon>Gammaproteobacteria</taxon>
        <taxon>Pasteurellales</taxon>
        <taxon>Pasteurellaceae</taxon>
        <taxon>Haemophilus</taxon>
    </lineage>
</organism>
<keyword evidence="5" id="KW-0949">S-adenosyl-L-methionine</keyword>
<evidence type="ECO:0000256" key="3">
    <source>
        <dbReference type="ARBA" id="ARBA00022603"/>
    </source>
</evidence>
<dbReference type="GO" id="GO:0009307">
    <property type="term" value="P:DNA restriction-modification system"/>
    <property type="evidence" value="ECO:0007669"/>
    <property type="project" value="UniProtKB-KW"/>
</dbReference>
<evidence type="ECO:0000256" key="7">
    <source>
        <dbReference type="ARBA" id="ARBA00047942"/>
    </source>
</evidence>
<evidence type="ECO:0000313" key="10">
    <source>
        <dbReference type="Proteomes" id="UP000253872"/>
    </source>
</evidence>
<dbReference type="GO" id="GO:0003677">
    <property type="term" value="F:DNA binding"/>
    <property type="evidence" value="ECO:0007669"/>
    <property type="project" value="InterPro"/>
</dbReference>
<gene>
    <name evidence="9" type="ORF">DPV93_07815</name>
</gene>
<dbReference type="EMBL" id="QEPN01000006">
    <property type="protein sequence ID" value="RDE70906.1"/>
    <property type="molecule type" value="Genomic_DNA"/>
</dbReference>
<comment type="catalytic activity">
    <reaction evidence="7">
        <text>a 2'-deoxyadenosine in DNA + S-adenosyl-L-methionine = an N(6)-methyl-2'-deoxyadenosine in DNA + S-adenosyl-L-homocysteine + H(+)</text>
        <dbReference type="Rhea" id="RHEA:15197"/>
        <dbReference type="Rhea" id="RHEA-COMP:12418"/>
        <dbReference type="Rhea" id="RHEA-COMP:12419"/>
        <dbReference type="ChEBI" id="CHEBI:15378"/>
        <dbReference type="ChEBI" id="CHEBI:57856"/>
        <dbReference type="ChEBI" id="CHEBI:59789"/>
        <dbReference type="ChEBI" id="CHEBI:90615"/>
        <dbReference type="ChEBI" id="CHEBI:90616"/>
        <dbReference type="EC" id="2.1.1.72"/>
    </reaction>
</comment>
<keyword evidence="4 9" id="KW-0808">Transferase</keyword>
<evidence type="ECO:0000256" key="2">
    <source>
        <dbReference type="ARBA" id="ARBA00011900"/>
    </source>
</evidence>
<proteinExistence type="inferred from homology"/>
<dbReference type="InterPro" id="IPR003356">
    <property type="entry name" value="DNA_methylase_A-5"/>
</dbReference>
<dbReference type="Pfam" id="PF02384">
    <property type="entry name" value="N6_Mtase"/>
    <property type="match status" value="1"/>
</dbReference>
<dbReference type="RefSeq" id="WP_111403446.1">
    <property type="nucleotide sequence ID" value="NZ_QEPN01000006.1"/>
</dbReference>
<dbReference type="EC" id="2.1.1.72" evidence="2"/>
<evidence type="ECO:0000256" key="6">
    <source>
        <dbReference type="ARBA" id="ARBA00022747"/>
    </source>
</evidence>
<dbReference type="Proteomes" id="UP000253872">
    <property type="component" value="Unassembled WGS sequence"/>
</dbReference>
<evidence type="ECO:0000256" key="4">
    <source>
        <dbReference type="ARBA" id="ARBA00022679"/>
    </source>
</evidence>
<dbReference type="InterPro" id="IPR029063">
    <property type="entry name" value="SAM-dependent_MTases_sf"/>
</dbReference>
<dbReference type="SUPFAM" id="SSF53335">
    <property type="entry name" value="S-adenosyl-L-methionine-dependent methyltransferases"/>
    <property type="match status" value="1"/>
</dbReference>
<evidence type="ECO:0000256" key="1">
    <source>
        <dbReference type="ARBA" id="ARBA00006594"/>
    </source>
</evidence>
<dbReference type="GO" id="GO:0008170">
    <property type="term" value="F:N-methyltransferase activity"/>
    <property type="evidence" value="ECO:0007669"/>
    <property type="project" value="InterPro"/>
</dbReference>
<comment type="caution">
    <text evidence="9">The sequence shown here is derived from an EMBL/GenBank/DDBJ whole genome shotgun (WGS) entry which is preliminary data.</text>
</comment>